<evidence type="ECO:0000256" key="1">
    <source>
        <dbReference type="ARBA" id="ARBA00004613"/>
    </source>
</evidence>
<evidence type="ECO:0000256" key="4">
    <source>
        <dbReference type="SAM" id="Coils"/>
    </source>
</evidence>
<organism evidence="8 9">
    <name type="scientific">Littorina saxatilis</name>
    <dbReference type="NCBI Taxonomy" id="31220"/>
    <lineage>
        <taxon>Eukaryota</taxon>
        <taxon>Metazoa</taxon>
        <taxon>Spiralia</taxon>
        <taxon>Lophotrochozoa</taxon>
        <taxon>Mollusca</taxon>
        <taxon>Gastropoda</taxon>
        <taxon>Caenogastropoda</taxon>
        <taxon>Littorinimorpha</taxon>
        <taxon>Littorinoidea</taxon>
        <taxon>Littorinidae</taxon>
        <taxon>Littorina</taxon>
    </lineage>
</organism>
<dbReference type="PANTHER" id="PTHR22923">
    <property type="entry name" value="CEREBELLIN-RELATED"/>
    <property type="match status" value="1"/>
</dbReference>
<dbReference type="SUPFAM" id="SSF49842">
    <property type="entry name" value="TNF-like"/>
    <property type="match status" value="1"/>
</dbReference>
<keyword evidence="9" id="KW-1185">Reference proteome</keyword>
<dbReference type="InterPro" id="IPR008983">
    <property type="entry name" value="Tumour_necrosis_fac-like_dom"/>
</dbReference>
<name>A0AAN9FZ72_9CAEN</name>
<dbReference type="InterPro" id="IPR013783">
    <property type="entry name" value="Ig-like_fold"/>
</dbReference>
<evidence type="ECO:0000256" key="2">
    <source>
        <dbReference type="ARBA" id="ARBA00022525"/>
    </source>
</evidence>
<evidence type="ECO:0000313" key="9">
    <source>
        <dbReference type="Proteomes" id="UP001374579"/>
    </source>
</evidence>
<evidence type="ECO:0000259" key="7">
    <source>
        <dbReference type="PROSITE" id="PS50871"/>
    </source>
</evidence>
<keyword evidence="4" id="KW-0175">Coiled coil</keyword>
<evidence type="ECO:0000256" key="3">
    <source>
        <dbReference type="ARBA" id="ARBA00022729"/>
    </source>
</evidence>
<dbReference type="SMART" id="SM00110">
    <property type="entry name" value="C1Q"/>
    <property type="match status" value="1"/>
</dbReference>
<sequence>MFWVLLTTLLSLTTALQWTDSLTNNTVMTVCSASDIHLPWNFTLSPDERIEDIKWNYRAEDGSEGLIAIFAAGQITTTPAYHGRVQWTGQGGIVVSQAAVAESGNYTVVVSTGDAAHPLVIFSKTVYVQVSDPPTAQSGELHVLQEPDAVLDNTTGQWKVELTCGVLTSPGHPAVHVVWTTPDGHTVESSSEHNGTFRLLLPNPPSGGNYTCTLPPLSPATRCLPPLSPLLEGATVTVDQVKASFTLLEARQRETEARLEAKLKETEEKLSETDTKLRETEAKQQNMLTLMSTENARLQAELDSVKNENDQHKGYINALQNTTETLKARLDTATLRVSFHARLTSSFTCSGTLTPFTVITNEGDAFSGTTGIFTAPRNGTYFFVASAGTASSDKYVYMYLQKDGVDVSRAYTLQYSGYFTMGSVQATLYLTAGQRVWLHSAASDPYYYYSSTSFTGFLIHADD</sequence>
<comment type="subcellular location">
    <subcellularLocation>
        <location evidence="1">Secreted</location>
    </subcellularLocation>
</comment>
<evidence type="ECO:0000313" key="8">
    <source>
        <dbReference type="EMBL" id="KAK7089763.1"/>
    </source>
</evidence>
<dbReference type="Proteomes" id="UP001374579">
    <property type="component" value="Unassembled WGS sequence"/>
</dbReference>
<gene>
    <name evidence="8" type="ORF">V1264_024886</name>
</gene>
<keyword evidence="3 5" id="KW-0732">Signal</keyword>
<dbReference type="GO" id="GO:0005615">
    <property type="term" value="C:extracellular space"/>
    <property type="evidence" value="ECO:0007669"/>
    <property type="project" value="TreeGrafter"/>
</dbReference>
<dbReference type="InterPro" id="IPR001073">
    <property type="entry name" value="C1q_dom"/>
</dbReference>
<proteinExistence type="predicted"/>
<dbReference type="InterPro" id="IPR007110">
    <property type="entry name" value="Ig-like_dom"/>
</dbReference>
<feature type="domain" description="Ig-like" evidence="6">
    <location>
        <begin position="133"/>
        <end position="214"/>
    </location>
</feature>
<accession>A0AAN9FZ72</accession>
<dbReference type="PANTHER" id="PTHR22923:SF62">
    <property type="entry name" value="CVP18"/>
    <property type="match status" value="1"/>
</dbReference>
<dbReference type="PROSITE" id="PS50871">
    <property type="entry name" value="C1Q"/>
    <property type="match status" value="1"/>
</dbReference>
<feature type="coiled-coil region" evidence="4">
    <location>
        <begin position="249"/>
        <end position="336"/>
    </location>
</feature>
<dbReference type="Gene3D" id="2.60.120.40">
    <property type="match status" value="1"/>
</dbReference>
<evidence type="ECO:0000259" key="6">
    <source>
        <dbReference type="PROSITE" id="PS50835"/>
    </source>
</evidence>
<feature type="signal peptide" evidence="5">
    <location>
        <begin position="1"/>
        <end position="15"/>
    </location>
</feature>
<comment type="caution">
    <text evidence="8">The sequence shown here is derived from an EMBL/GenBank/DDBJ whole genome shotgun (WGS) entry which is preliminary data.</text>
</comment>
<dbReference type="Gene3D" id="2.60.40.10">
    <property type="entry name" value="Immunoglobulins"/>
    <property type="match status" value="1"/>
</dbReference>
<evidence type="ECO:0000256" key="5">
    <source>
        <dbReference type="SAM" id="SignalP"/>
    </source>
</evidence>
<dbReference type="Pfam" id="PF00386">
    <property type="entry name" value="C1q"/>
    <property type="match status" value="1"/>
</dbReference>
<dbReference type="AlphaFoldDB" id="A0AAN9FZ72"/>
<feature type="chain" id="PRO_5042975733" evidence="5">
    <location>
        <begin position="16"/>
        <end position="463"/>
    </location>
</feature>
<keyword evidence="2" id="KW-0964">Secreted</keyword>
<reference evidence="8 9" key="1">
    <citation type="submission" date="2024-02" db="EMBL/GenBank/DDBJ databases">
        <title>Chromosome-scale genome assembly of the rough periwinkle Littorina saxatilis.</title>
        <authorList>
            <person name="De Jode A."/>
            <person name="Faria R."/>
            <person name="Formenti G."/>
            <person name="Sims Y."/>
            <person name="Smith T.P."/>
            <person name="Tracey A."/>
            <person name="Wood J.M.D."/>
            <person name="Zagrodzka Z.B."/>
            <person name="Johannesson K."/>
            <person name="Butlin R.K."/>
            <person name="Leder E.H."/>
        </authorList>
    </citation>
    <scope>NUCLEOTIDE SEQUENCE [LARGE SCALE GENOMIC DNA]</scope>
    <source>
        <strain evidence="8">Snail1</strain>
        <tissue evidence="8">Muscle</tissue>
    </source>
</reference>
<dbReference type="EMBL" id="JBAMIC010000611">
    <property type="protein sequence ID" value="KAK7089763.1"/>
    <property type="molecule type" value="Genomic_DNA"/>
</dbReference>
<feature type="domain" description="C1q" evidence="7">
    <location>
        <begin position="332"/>
        <end position="463"/>
    </location>
</feature>
<dbReference type="PROSITE" id="PS50835">
    <property type="entry name" value="IG_LIKE"/>
    <property type="match status" value="1"/>
</dbReference>
<dbReference type="InterPro" id="IPR050822">
    <property type="entry name" value="Cerebellin_Synaptic_Org"/>
</dbReference>
<protein>
    <submittedName>
        <fullName evidence="8">Uncharacterized protein</fullName>
    </submittedName>
</protein>